<name>A0A849SJI6_UNCEI</name>
<evidence type="ECO:0000313" key="3">
    <source>
        <dbReference type="Proteomes" id="UP000580839"/>
    </source>
</evidence>
<comment type="caution">
    <text evidence="2">The sequence shown here is derived from an EMBL/GenBank/DDBJ whole genome shotgun (WGS) entry which is preliminary data.</text>
</comment>
<dbReference type="PIRSF" id="PIRSF018297">
    <property type="entry name" value="Doc"/>
    <property type="match status" value="1"/>
</dbReference>
<dbReference type="EMBL" id="JABFRW010000025">
    <property type="protein sequence ID" value="NOT33017.1"/>
    <property type="molecule type" value="Genomic_DNA"/>
</dbReference>
<dbReference type="GO" id="GO:0016301">
    <property type="term" value="F:kinase activity"/>
    <property type="evidence" value="ECO:0007669"/>
    <property type="project" value="InterPro"/>
</dbReference>
<dbReference type="NCBIfam" id="TIGR01550">
    <property type="entry name" value="DOC_P1"/>
    <property type="match status" value="1"/>
</dbReference>
<dbReference type="AlphaFoldDB" id="A0A849SJI6"/>
<dbReference type="Proteomes" id="UP000580839">
    <property type="component" value="Unassembled WGS sequence"/>
</dbReference>
<accession>A0A849SJI6</accession>
<dbReference type="Gene3D" id="1.20.120.1870">
    <property type="entry name" value="Fic/DOC protein, Fido domain"/>
    <property type="match status" value="1"/>
</dbReference>
<gene>
    <name evidence="2" type="ORF">HOP12_02485</name>
</gene>
<reference evidence="2 3" key="1">
    <citation type="submission" date="2020-04" db="EMBL/GenBank/DDBJ databases">
        <title>Metagenomic profiling of ammonia- and methane-oxidizing microorganisms in a Dutch drinking water treatment plant.</title>
        <authorList>
            <person name="Poghosyan L."/>
            <person name="Leucker S."/>
        </authorList>
    </citation>
    <scope>NUCLEOTIDE SEQUENCE [LARGE SCALE GENOMIC DNA]</scope>
    <source>
        <strain evidence="2">S-RSF-IL-03</strain>
    </source>
</reference>
<proteinExistence type="predicted"/>
<dbReference type="SUPFAM" id="SSF140931">
    <property type="entry name" value="Fic-like"/>
    <property type="match status" value="1"/>
</dbReference>
<dbReference type="InterPro" id="IPR036597">
    <property type="entry name" value="Fido-like_dom_sf"/>
</dbReference>
<evidence type="ECO:0000259" key="1">
    <source>
        <dbReference type="PROSITE" id="PS51459"/>
    </source>
</evidence>
<feature type="domain" description="Fido" evidence="1">
    <location>
        <begin position="8"/>
        <end position="124"/>
    </location>
</feature>
<dbReference type="PROSITE" id="PS51459">
    <property type="entry name" value="FIDO"/>
    <property type="match status" value="1"/>
</dbReference>
<dbReference type="InterPro" id="IPR006440">
    <property type="entry name" value="Doc"/>
</dbReference>
<organism evidence="2 3">
    <name type="scientific">Eiseniibacteriota bacterium</name>
    <dbReference type="NCBI Taxonomy" id="2212470"/>
    <lineage>
        <taxon>Bacteria</taxon>
        <taxon>Candidatus Eiseniibacteriota</taxon>
    </lineage>
</organism>
<dbReference type="Pfam" id="PF02661">
    <property type="entry name" value="Fic"/>
    <property type="match status" value="1"/>
</dbReference>
<dbReference type="PANTHER" id="PTHR39426:SF1">
    <property type="entry name" value="HOMOLOGY TO DEATH-ON-CURING PROTEIN OF PHAGE P1"/>
    <property type="match status" value="1"/>
</dbReference>
<dbReference type="InterPro" id="IPR003812">
    <property type="entry name" value="Fido"/>
</dbReference>
<sequence>MKREPKWISKQAVLAFHEQLLSVHGGASGVLDEGLLDAALASPKNHFAYERADTLRLAAAYAYSLTQNHPFADGNKRVALTVAGVFMELNGFRLEATEQDAAQATRALSMRELSEVEFADWLRTCSSKLSVARRGPLVKVLPKRRKQRKSQ</sequence>
<evidence type="ECO:0000313" key="2">
    <source>
        <dbReference type="EMBL" id="NOT33017.1"/>
    </source>
</evidence>
<protein>
    <submittedName>
        <fullName evidence="2">Type II toxin-antitoxin system death-on-curing family toxin</fullName>
    </submittedName>
</protein>
<dbReference type="PANTHER" id="PTHR39426">
    <property type="entry name" value="HOMOLOGY TO DEATH-ON-CURING PROTEIN OF PHAGE P1"/>
    <property type="match status" value="1"/>
</dbReference>
<dbReference type="InterPro" id="IPR053737">
    <property type="entry name" value="Type_II_TA_Toxin"/>
</dbReference>